<evidence type="ECO:0000313" key="3">
    <source>
        <dbReference type="Proteomes" id="UP000182235"/>
    </source>
</evidence>
<proteinExistence type="predicted"/>
<feature type="compositionally biased region" description="Basic and acidic residues" evidence="1">
    <location>
        <begin position="164"/>
        <end position="200"/>
    </location>
</feature>
<protein>
    <submittedName>
        <fullName evidence="2">Uncharacterized protein</fullName>
    </submittedName>
</protein>
<comment type="caution">
    <text evidence="2">The sequence shown here is derived from an EMBL/GenBank/DDBJ whole genome shotgun (WGS) entry which is preliminary data.</text>
</comment>
<evidence type="ECO:0000256" key="1">
    <source>
        <dbReference type="SAM" id="MobiDB-lite"/>
    </source>
</evidence>
<accession>A0A1J9NZW2</accession>
<evidence type="ECO:0000313" key="2">
    <source>
        <dbReference type="EMBL" id="OJD10097.1"/>
    </source>
</evidence>
<feature type="region of interest" description="Disordered" evidence="1">
    <location>
        <begin position="30"/>
        <end position="49"/>
    </location>
</feature>
<organism evidence="2 3">
    <name type="scientific">Emergomyces pasteurianus Ep9510</name>
    <dbReference type="NCBI Taxonomy" id="1447872"/>
    <lineage>
        <taxon>Eukaryota</taxon>
        <taxon>Fungi</taxon>
        <taxon>Dikarya</taxon>
        <taxon>Ascomycota</taxon>
        <taxon>Pezizomycotina</taxon>
        <taxon>Eurotiomycetes</taxon>
        <taxon>Eurotiomycetidae</taxon>
        <taxon>Onygenales</taxon>
        <taxon>Ajellomycetaceae</taxon>
        <taxon>Emergomyces</taxon>
    </lineage>
</organism>
<dbReference type="EMBL" id="LGRN01000940">
    <property type="protein sequence ID" value="OJD10097.1"/>
    <property type="molecule type" value="Genomic_DNA"/>
</dbReference>
<gene>
    <name evidence="2" type="ORF">AJ78_08751</name>
</gene>
<name>A0A1J9NZW2_9EURO</name>
<feature type="compositionally biased region" description="Basic and acidic residues" evidence="1">
    <location>
        <begin position="40"/>
        <end position="49"/>
    </location>
</feature>
<sequence>MRAVGRTTPMTTPMIFFQTTAVMTLTGWIGDSDESDESDEKFWEEDKLPPPEHYEAEKANLDTKHLRRRRLKQQTINGIDRVRDHWHQYTDPEHPRLTWEAKSDLIRIFGKRGLNNKIKTAWERQESRHVQWVRNQDSPDRSPTPFPLDLVEKYRQRQASAPPKAEEQEESPHSEPAVDKTTKTDGAKKSNDKELDKEKTFSVNTYIHNMCQAEGLNPQSLSMSKRAEIMAAYTVYKKEMEQQGWKDITGEAT</sequence>
<dbReference type="Proteomes" id="UP000182235">
    <property type="component" value="Unassembled WGS sequence"/>
</dbReference>
<keyword evidence="3" id="KW-1185">Reference proteome</keyword>
<dbReference type="OrthoDB" id="4345330at2759"/>
<feature type="region of interest" description="Disordered" evidence="1">
    <location>
        <begin position="126"/>
        <end position="200"/>
    </location>
</feature>
<dbReference type="AlphaFoldDB" id="A0A1J9NZW2"/>
<reference evidence="2 3" key="1">
    <citation type="submission" date="2015-07" db="EMBL/GenBank/DDBJ databases">
        <title>Emmonsia species relationships and genome sequence.</title>
        <authorList>
            <consortium name="The Broad Institute Genomics Platform"/>
            <person name="Cuomo C.A."/>
            <person name="Munoz J.F."/>
            <person name="Imamovic A."/>
            <person name="Priest M.E."/>
            <person name="Young S."/>
            <person name="Clay O.K."/>
            <person name="McEwen J.G."/>
        </authorList>
    </citation>
    <scope>NUCLEOTIDE SEQUENCE [LARGE SCALE GENOMIC DNA]</scope>
    <source>
        <strain evidence="2 3">UAMH 9510</strain>
    </source>
</reference>